<evidence type="ECO:0000256" key="1">
    <source>
        <dbReference type="SAM" id="MobiDB-lite"/>
    </source>
</evidence>
<dbReference type="Proteomes" id="UP001652740">
    <property type="component" value="Unplaced"/>
</dbReference>
<feature type="region of interest" description="Disordered" evidence="1">
    <location>
        <begin position="34"/>
        <end position="61"/>
    </location>
</feature>
<evidence type="ECO:0000313" key="2">
    <source>
        <dbReference type="Proteomes" id="UP001652740"/>
    </source>
</evidence>
<dbReference type="GeneID" id="113520268"/>
<proteinExistence type="predicted"/>
<dbReference type="AlphaFoldDB" id="A0A6J1X5A7"/>
<sequence length="237" mass="27057">MRDYEGERQLSWSFQISTIAEKLCKEIVDPALKSSSKTPAEKSRHITQQTTSNRQDGRSTRSIVIEKKKEINKLIPRNNTSAIVGNKFKSKETILKKNFVDIACNTLVTGPLRCDIDCVTMVRKRDNHCTCKCAHKRVNSKASVKQVQTYDIRNYGFTDKACTQYVETLSCGTQFLEKLTENRSRFGSKTKADQHSVKEPTENGPNLYININRGSNICRKIAKRWAISRYPVRGPDF</sequence>
<dbReference type="OrthoDB" id="6991852at2759"/>
<dbReference type="InParanoid" id="A0A6J1X5A7"/>
<evidence type="ECO:0000313" key="3">
    <source>
        <dbReference type="RefSeq" id="XP_026761343.1"/>
    </source>
</evidence>
<name>A0A6J1X5A7_GALME</name>
<accession>A0A6J1X5A7</accession>
<dbReference type="RefSeq" id="XP_026761343.1">
    <property type="nucleotide sequence ID" value="XM_026905542.3"/>
</dbReference>
<reference evidence="3" key="1">
    <citation type="submission" date="2025-08" db="UniProtKB">
        <authorList>
            <consortium name="RefSeq"/>
        </authorList>
    </citation>
    <scope>IDENTIFICATION</scope>
    <source>
        <tissue evidence="3">Whole larvae</tissue>
    </source>
</reference>
<protein>
    <submittedName>
        <fullName evidence="3">Uncharacterized protein LOC113520268</fullName>
    </submittedName>
</protein>
<dbReference type="KEGG" id="gmw:113520268"/>
<organism evidence="2 3">
    <name type="scientific">Galleria mellonella</name>
    <name type="common">Greater wax moth</name>
    <dbReference type="NCBI Taxonomy" id="7137"/>
    <lineage>
        <taxon>Eukaryota</taxon>
        <taxon>Metazoa</taxon>
        <taxon>Ecdysozoa</taxon>
        <taxon>Arthropoda</taxon>
        <taxon>Hexapoda</taxon>
        <taxon>Insecta</taxon>
        <taxon>Pterygota</taxon>
        <taxon>Neoptera</taxon>
        <taxon>Endopterygota</taxon>
        <taxon>Lepidoptera</taxon>
        <taxon>Glossata</taxon>
        <taxon>Ditrysia</taxon>
        <taxon>Pyraloidea</taxon>
        <taxon>Pyralidae</taxon>
        <taxon>Galleriinae</taxon>
        <taxon>Galleria</taxon>
    </lineage>
</organism>
<keyword evidence="2" id="KW-1185">Reference proteome</keyword>
<gene>
    <name evidence="3" type="primary">LOC113520268</name>
</gene>